<dbReference type="EMBL" id="CM046109">
    <property type="protein sequence ID" value="KAI8441817.1"/>
    <property type="molecule type" value="Genomic_DNA"/>
</dbReference>
<sequence>MTSALRLMIGLITIRKMKRWGVIVCLAAIAGAQVLAEEPLAFPEDAQRMSGARIVSGWEAEEGQIPWQLSVRMVSPTGAVSSCGGSIIHPEWGMTAAHCTATRVTMVLRAGAVSLWHPELLFETTEYYNHPLYIDALQSVVQPNDIALLKFPRAIPFSDRVQPIRLQRDVDRNRNYAGVRLEASGWGRTWTNGTTRLGGCRNTRTRRAKLDLRRAAPDNLQWVYLTGESNLACWFAYGGSSIIVDSTICASHYNVTSQSTCQGDSGGPLVDLEEDGKYTMVGVASFVSGTGCHTDFPAGFIRPGHYHAWYREVTGLDFDWDFEEPTTVAPTTEADSSSSESSSSESSSEESEETTEAATTEAATTEAATTEEATTEAATTEAATTEAATTEAATTEEATTEAATTEAATTEESTTEAATTEAATTEAATTEEATTEAATTEAATTEAATTEEATTEAATTEAATTEAATTEEATTEAATTEAATTEAATTEEATTEAATTEAATTEEATTEAATTEEATTEAATTEEATTEAATTEAATTEVDTDEEDDTRSIFSYFRSSFARFQIA</sequence>
<keyword evidence="2" id="KW-1185">Reference proteome</keyword>
<evidence type="ECO:0000313" key="1">
    <source>
        <dbReference type="EMBL" id="KAI8441817.1"/>
    </source>
</evidence>
<protein>
    <submittedName>
        <fullName evidence="1">Uncharacterized protein</fullName>
    </submittedName>
</protein>
<proteinExistence type="predicted"/>
<name>A0ACC0KZA3_CHOFU</name>
<gene>
    <name evidence="1" type="ORF">MSG28_005503</name>
</gene>
<evidence type="ECO:0000313" key="2">
    <source>
        <dbReference type="Proteomes" id="UP001064048"/>
    </source>
</evidence>
<comment type="caution">
    <text evidence="1">The sequence shown here is derived from an EMBL/GenBank/DDBJ whole genome shotgun (WGS) entry which is preliminary data.</text>
</comment>
<reference evidence="1 2" key="1">
    <citation type="journal article" date="2022" name="Genome Biol. Evol.">
        <title>The Spruce Budworm Genome: Reconstructing the Evolutionary History of Antifreeze Proteins.</title>
        <authorList>
            <person name="Beliveau C."/>
            <person name="Gagne P."/>
            <person name="Picq S."/>
            <person name="Vernygora O."/>
            <person name="Keeling C.I."/>
            <person name="Pinkney K."/>
            <person name="Doucet D."/>
            <person name="Wen F."/>
            <person name="Johnston J.S."/>
            <person name="Maaroufi H."/>
            <person name="Boyle B."/>
            <person name="Laroche J."/>
            <person name="Dewar K."/>
            <person name="Juretic N."/>
            <person name="Blackburn G."/>
            <person name="Nisole A."/>
            <person name="Brunet B."/>
            <person name="Brandao M."/>
            <person name="Lumley L."/>
            <person name="Duan J."/>
            <person name="Quan G."/>
            <person name="Lucarotti C.J."/>
            <person name="Roe A.D."/>
            <person name="Sperling F.A.H."/>
            <person name="Levesque R.C."/>
            <person name="Cusson M."/>
        </authorList>
    </citation>
    <scope>NUCLEOTIDE SEQUENCE [LARGE SCALE GENOMIC DNA]</scope>
    <source>
        <strain evidence="1">Glfc:IPQL:Cfum</strain>
    </source>
</reference>
<organism evidence="1 2">
    <name type="scientific">Choristoneura fumiferana</name>
    <name type="common">Spruce budworm moth</name>
    <name type="synonym">Archips fumiferana</name>
    <dbReference type="NCBI Taxonomy" id="7141"/>
    <lineage>
        <taxon>Eukaryota</taxon>
        <taxon>Metazoa</taxon>
        <taxon>Ecdysozoa</taxon>
        <taxon>Arthropoda</taxon>
        <taxon>Hexapoda</taxon>
        <taxon>Insecta</taxon>
        <taxon>Pterygota</taxon>
        <taxon>Neoptera</taxon>
        <taxon>Endopterygota</taxon>
        <taxon>Lepidoptera</taxon>
        <taxon>Glossata</taxon>
        <taxon>Ditrysia</taxon>
        <taxon>Tortricoidea</taxon>
        <taxon>Tortricidae</taxon>
        <taxon>Tortricinae</taxon>
        <taxon>Choristoneura</taxon>
    </lineage>
</organism>
<dbReference type="Proteomes" id="UP001064048">
    <property type="component" value="Chromosome 9"/>
</dbReference>
<accession>A0ACC0KZA3</accession>